<gene>
    <name evidence="2" type="ORF">LXM24_06875</name>
</gene>
<evidence type="ECO:0000256" key="1">
    <source>
        <dbReference type="SAM" id="Phobius"/>
    </source>
</evidence>
<evidence type="ECO:0000313" key="2">
    <source>
        <dbReference type="EMBL" id="MCF0039803.1"/>
    </source>
</evidence>
<accession>A0A9X1P9Z3</accession>
<sequence>MSAFFLSTWLYKVAKETYLLTDKLLIFGAPAVVALVCIVAIAYAGNYQRHQRFGNKYTAFALIVISSAVAVAATFLPQQPTSDQFFTEEQFESYRKLGYHSLM</sequence>
<dbReference type="EMBL" id="JAJTTA010000002">
    <property type="protein sequence ID" value="MCF0039803.1"/>
    <property type="molecule type" value="Genomic_DNA"/>
</dbReference>
<dbReference type="Proteomes" id="UP001139700">
    <property type="component" value="Unassembled WGS sequence"/>
</dbReference>
<keyword evidence="3" id="KW-1185">Reference proteome</keyword>
<dbReference type="RefSeq" id="WP_234612242.1">
    <property type="nucleotide sequence ID" value="NZ_CP098806.1"/>
</dbReference>
<reference evidence="2" key="1">
    <citation type="submission" date="2021-12" db="EMBL/GenBank/DDBJ databases">
        <title>Novel species in genus Dyadobacter.</title>
        <authorList>
            <person name="Ma C."/>
        </authorList>
    </citation>
    <scope>NUCLEOTIDE SEQUENCE</scope>
    <source>
        <strain evidence="2">CY399</strain>
    </source>
</reference>
<comment type="caution">
    <text evidence="2">The sequence shown here is derived from an EMBL/GenBank/DDBJ whole genome shotgun (WGS) entry which is preliminary data.</text>
</comment>
<organism evidence="2 3">
    <name type="scientific">Dyadobacter fanqingshengii</name>
    <dbReference type="NCBI Taxonomy" id="2906443"/>
    <lineage>
        <taxon>Bacteria</taxon>
        <taxon>Pseudomonadati</taxon>
        <taxon>Bacteroidota</taxon>
        <taxon>Cytophagia</taxon>
        <taxon>Cytophagales</taxon>
        <taxon>Spirosomataceae</taxon>
        <taxon>Dyadobacter</taxon>
    </lineage>
</organism>
<name>A0A9X1P9Z3_9BACT</name>
<dbReference type="AlphaFoldDB" id="A0A9X1P9Z3"/>
<keyword evidence="1" id="KW-0472">Membrane</keyword>
<protein>
    <submittedName>
        <fullName evidence="2">Uncharacterized protein</fullName>
    </submittedName>
</protein>
<evidence type="ECO:0000313" key="3">
    <source>
        <dbReference type="Proteomes" id="UP001139700"/>
    </source>
</evidence>
<feature type="transmembrane region" description="Helical" evidence="1">
    <location>
        <begin position="57"/>
        <end position="76"/>
    </location>
</feature>
<feature type="transmembrane region" description="Helical" evidence="1">
    <location>
        <begin position="24"/>
        <end position="45"/>
    </location>
</feature>
<keyword evidence="1" id="KW-1133">Transmembrane helix</keyword>
<proteinExistence type="predicted"/>
<keyword evidence="1" id="KW-0812">Transmembrane</keyword>